<comment type="cofactor">
    <cofactor evidence="9">
        <name>Mn(2+)</name>
        <dbReference type="ChEBI" id="CHEBI:29035"/>
    </cofactor>
    <text evidence="9">Binds 2 manganese ions per subunit.</text>
</comment>
<dbReference type="PANTHER" id="PTHR31637:SF0">
    <property type="entry name" value="2,3-BISPHOSPHOGLYCERATE-INDEPENDENT PHOSPHOGLYCERATE MUTASE"/>
    <property type="match status" value="1"/>
</dbReference>
<feature type="binding site" evidence="9 13">
    <location>
        <position position="405"/>
    </location>
    <ligand>
        <name>Mn(2+)</name>
        <dbReference type="ChEBI" id="CHEBI:29035"/>
        <label>1</label>
    </ligand>
</feature>
<dbReference type="RefSeq" id="WP_114582939.1">
    <property type="nucleotide sequence ID" value="NZ_QPMH01000015.1"/>
</dbReference>
<evidence type="ECO:0000256" key="14">
    <source>
        <dbReference type="SAM" id="MobiDB-lite"/>
    </source>
</evidence>
<evidence type="ECO:0000256" key="7">
    <source>
        <dbReference type="ARBA" id="ARBA00023211"/>
    </source>
</evidence>
<feature type="binding site" evidence="9 12">
    <location>
        <position position="129"/>
    </location>
    <ligand>
        <name>substrate</name>
    </ligand>
</feature>
<feature type="domain" description="Metalloenzyme" evidence="15">
    <location>
        <begin position="11"/>
        <end position="499"/>
    </location>
</feature>
<dbReference type="InterPro" id="IPR005995">
    <property type="entry name" value="Pgm_bpd_ind"/>
</dbReference>
<dbReference type="SUPFAM" id="SSF53649">
    <property type="entry name" value="Alkaline phosphatase-like"/>
    <property type="match status" value="1"/>
</dbReference>
<evidence type="ECO:0000256" key="1">
    <source>
        <dbReference type="ARBA" id="ARBA00000370"/>
    </source>
</evidence>
<dbReference type="FunFam" id="3.40.1450.10:FF:000002">
    <property type="entry name" value="2,3-bisphosphoglycerate-independent phosphoglycerate mutase"/>
    <property type="match status" value="1"/>
</dbReference>
<evidence type="ECO:0000313" key="17">
    <source>
        <dbReference type="EMBL" id="RDD61111.1"/>
    </source>
</evidence>
<dbReference type="HAMAP" id="MF_01038">
    <property type="entry name" value="GpmI"/>
    <property type="match status" value="1"/>
</dbReference>
<dbReference type="Pfam" id="PF01676">
    <property type="entry name" value="Metalloenzyme"/>
    <property type="match status" value="1"/>
</dbReference>
<dbReference type="InterPro" id="IPR006124">
    <property type="entry name" value="Metalloenzyme"/>
</dbReference>
<evidence type="ECO:0000313" key="18">
    <source>
        <dbReference type="Proteomes" id="UP000253941"/>
    </source>
</evidence>
<feature type="binding site" evidence="9 13">
    <location>
        <position position="443"/>
    </location>
    <ligand>
        <name>Mn(2+)</name>
        <dbReference type="ChEBI" id="CHEBI:29035"/>
        <label>2</label>
    </ligand>
</feature>
<evidence type="ECO:0000256" key="9">
    <source>
        <dbReference type="HAMAP-Rule" id="MF_01038"/>
    </source>
</evidence>
<dbReference type="Gene3D" id="3.40.1450.10">
    <property type="entry name" value="BPG-independent phosphoglycerate mutase, domain B"/>
    <property type="match status" value="1"/>
</dbReference>
<feature type="binding site" evidence="9 13">
    <location>
        <position position="442"/>
    </location>
    <ligand>
        <name>Mn(2+)</name>
        <dbReference type="ChEBI" id="CHEBI:29035"/>
        <label>2</label>
    </ligand>
</feature>
<dbReference type="GO" id="GO:0006007">
    <property type="term" value="P:glucose catabolic process"/>
    <property type="evidence" value="ECO:0007669"/>
    <property type="project" value="InterPro"/>
</dbReference>
<feature type="binding site" evidence="9 12">
    <location>
        <position position="334"/>
    </location>
    <ligand>
        <name>substrate</name>
    </ligand>
</feature>
<dbReference type="GO" id="GO:0004619">
    <property type="term" value="F:phosphoglycerate mutase activity"/>
    <property type="evidence" value="ECO:0007669"/>
    <property type="project" value="UniProtKB-UniRule"/>
</dbReference>
<comment type="caution">
    <text evidence="17">The sequence shown here is derived from an EMBL/GenBank/DDBJ whole genome shotgun (WGS) entry which is preliminary data.</text>
</comment>
<evidence type="ECO:0000256" key="3">
    <source>
        <dbReference type="ARBA" id="ARBA00004798"/>
    </source>
</evidence>
<evidence type="ECO:0000256" key="11">
    <source>
        <dbReference type="PIRSR" id="PIRSR001492-1"/>
    </source>
</evidence>
<comment type="pathway">
    <text evidence="3 9">Carbohydrate degradation; glycolysis; pyruvate from D-glyceraldehyde 3-phosphate: step 3/5.</text>
</comment>
<dbReference type="InterPro" id="IPR017850">
    <property type="entry name" value="Alkaline_phosphatase_core_sf"/>
</dbReference>
<feature type="region of interest" description="Disordered" evidence="14">
    <location>
        <begin position="503"/>
        <end position="527"/>
    </location>
</feature>
<keyword evidence="6 9" id="KW-0324">Glycolysis</keyword>
<reference evidence="17 18" key="1">
    <citation type="submission" date="2018-07" db="EMBL/GenBank/DDBJ databases">
        <title>Venubactetium sediminum gen. nov., sp. nov., isolated from a marine solar saltern.</title>
        <authorList>
            <person name="Wang S."/>
        </authorList>
    </citation>
    <scope>NUCLEOTIDE SEQUENCE [LARGE SCALE GENOMIC DNA]</scope>
    <source>
        <strain evidence="17 18">WD2A32</strain>
    </source>
</reference>
<evidence type="ECO:0000256" key="10">
    <source>
        <dbReference type="NCBIfam" id="TIGR01307"/>
    </source>
</evidence>
<evidence type="ECO:0000256" key="12">
    <source>
        <dbReference type="PIRSR" id="PIRSR001492-2"/>
    </source>
</evidence>
<keyword evidence="8 9" id="KW-0413">Isomerase</keyword>
<dbReference type="Proteomes" id="UP000253941">
    <property type="component" value="Unassembled WGS sequence"/>
</dbReference>
<keyword evidence="5 9" id="KW-0479">Metal-binding</keyword>
<feature type="binding site" evidence="9 13">
    <location>
        <position position="461"/>
    </location>
    <ligand>
        <name>Mn(2+)</name>
        <dbReference type="ChEBI" id="CHEBI:29035"/>
        <label>1</label>
    </ligand>
</feature>
<protein>
    <recommendedName>
        <fullName evidence="9 10">2,3-bisphosphoglycerate-independent phosphoglycerate mutase</fullName>
        <shortName evidence="9">BPG-independent PGAM</shortName>
        <shortName evidence="9">Phosphoglyceromutase</shortName>
        <shortName evidence="9">iPGM</shortName>
        <ecNumber evidence="9 10">5.4.2.12</ecNumber>
    </recommendedName>
</protein>
<dbReference type="EMBL" id="QPMH01000015">
    <property type="protein sequence ID" value="RDD61111.1"/>
    <property type="molecule type" value="Genomic_DNA"/>
</dbReference>
<name>A0A369T704_9PROT</name>
<comment type="subunit">
    <text evidence="9">Monomer.</text>
</comment>
<evidence type="ECO:0000256" key="6">
    <source>
        <dbReference type="ARBA" id="ARBA00023152"/>
    </source>
</evidence>
<comment type="similarity">
    <text evidence="4 9">Belongs to the BPG-independent phosphoglycerate mutase family.</text>
</comment>
<feature type="binding site" evidence="9 12">
    <location>
        <begin position="158"/>
        <end position="159"/>
    </location>
    <ligand>
        <name>substrate</name>
    </ligand>
</feature>
<dbReference type="PIRSF" id="PIRSF001492">
    <property type="entry name" value="IPGAM"/>
    <property type="match status" value="1"/>
</dbReference>
<feature type="binding site" evidence="9 12">
    <location>
        <position position="187"/>
    </location>
    <ligand>
        <name>substrate</name>
    </ligand>
</feature>
<keyword evidence="18" id="KW-1185">Reference proteome</keyword>
<gene>
    <name evidence="9" type="primary">gpmI</name>
    <name evidence="17" type="ORF">DRB17_14525</name>
</gene>
<feature type="active site" description="Phosphoserine intermediate" evidence="9 11">
    <location>
        <position position="68"/>
    </location>
</feature>
<feature type="binding site" evidence="9 12">
    <location>
        <position position="193"/>
    </location>
    <ligand>
        <name>substrate</name>
    </ligand>
</feature>
<feature type="binding site" evidence="9 12">
    <location>
        <begin position="258"/>
        <end position="261"/>
    </location>
    <ligand>
        <name>substrate</name>
    </ligand>
</feature>
<evidence type="ECO:0000259" key="15">
    <source>
        <dbReference type="Pfam" id="PF01676"/>
    </source>
</evidence>
<feature type="binding site" evidence="9 13">
    <location>
        <position position="401"/>
    </location>
    <ligand>
        <name>Mn(2+)</name>
        <dbReference type="ChEBI" id="CHEBI:29035"/>
        <label>1</label>
    </ligand>
</feature>
<comment type="catalytic activity">
    <reaction evidence="1 9">
        <text>(2R)-2-phosphoglycerate = (2R)-3-phosphoglycerate</text>
        <dbReference type="Rhea" id="RHEA:15901"/>
        <dbReference type="ChEBI" id="CHEBI:58272"/>
        <dbReference type="ChEBI" id="CHEBI:58289"/>
        <dbReference type="EC" id="5.4.2.12"/>
    </reaction>
</comment>
<feature type="compositionally biased region" description="Polar residues" evidence="14">
    <location>
        <begin position="517"/>
        <end position="527"/>
    </location>
</feature>
<feature type="binding site" evidence="9 13">
    <location>
        <position position="18"/>
    </location>
    <ligand>
        <name>Mn(2+)</name>
        <dbReference type="ChEBI" id="CHEBI:29035"/>
        <label>2</label>
    </ligand>
</feature>
<evidence type="ECO:0000256" key="4">
    <source>
        <dbReference type="ARBA" id="ARBA00008819"/>
    </source>
</evidence>
<sequence>MSKTDTKRPRPVVLCVLDGWALNPETEDNAVAQADTPVMDRLWQASPHATLVTHGEDVGLPEGQMGNSEVGHMNLGAGRVVWQELPRIDKAVADGSLADAETLRDFIARMKDSGGTAHVMGLLSPGGVHSHQAHIAALANTLEKAGVPVAVHAFTDGRDTPPMAAAEYLERFRADAPAARIATVCGRYWAMDRDKRWERVRKAHDVLVDARGESAADAIAAVRGAHEKGIGDEFIEPTAIGHYAGMADGDGVIMANFRSDRAREILHALLDPDFGGFERARTVRFAARAGMVEYSDELKTLIPAIFPPHWPEDVLGELVSRAGLKQLRIAETEKYPHVTFFFNGGREKVFEGEERILVPSPKVATYDQKPEMSAVEVTDRLVAAVESGQFDLVVVNYANGDMVGHTGDLSAAIRAVETVDTCVGRLVESVTKAGGCLLITADHGNADQMRDPGSGEPHTAHTKFPVPVVLAGAPDWAESLHPGRLADVAPTLLQLMGLPQPPAMTGRSLIGKDNKSESGASKQRVQA</sequence>
<dbReference type="CDD" id="cd16010">
    <property type="entry name" value="iPGM"/>
    <property type="match status" value="1"/>
</dbReference>
<evidence type="ECO:0000256" key="8">
    <source>
        <dbReference type="ARBA" id="ARBA00023235"/>
    </source>
</evidence>
<dbReference type="NCBIfam" id="TIGR01307">
    <property type="entry name" value="pgm_bpd_ind"/>
    <property type="match status" value="1"/>
</dbReference>
<dbReference type="GO" id="GO:0005829">
    <property type="term" value="C:cytosol"/>
    <property type="evidence" value="ECO:0007669"/>
    <property type="project" value="TreeGrafter"/>
</dbReference>
<dbReference type="Pfam" id="PF06415">
    <property type="entry name" value="iPGM_N"/>
    <property type="match status" value="1"/>
</dbReference>
<dbReference type="PANTHER" id="PTHR31637">
    <property type="entry name" value="2,3-BISPHOSPHOGLYCERATE-INDEPENDENT PHOSPHOGLYCERATE MUTASE"/>
    <property type="match status" value="1"/>
</dbReference>
<evidence type="ECO:0000256" key="2">
    <source>
        <dbReference type="ARBA" id="ARBA00002315"/>
    </source>
</evidence>
<feature type="binding site" evidence="9 13">
    <location>
        <position position="68"/>
    </location>
    <ligand>
        <name>Mn(2+)</name>
        <dbReference type="ChEBI" id="CHEBI:29035"/>
        <label>2</label>
    </ligand>
</feature>
<evidence type="ECO:0000259" key="16">
    <source>
        <dbReference type="Pfam" id="PF06415"/>
    </source>
</evidence>
<dbReference type="GO" id="GO:0006096">
    <property type="term" value="P:glycolytic process"/>
    <property type="evidence" value="ECO:0007669"/>
    <property type="project" value="UniProtKB-UniRule"/>
</dbReference>
<dbReference type="SUPFAM" id="SSF64158">
    <property type="entry name" value="2,3-Bisphosphoglycerate-independent phosphoglycerate mutase, substrate-binding domain"/>
    <property type="match status" value="1"/>
</dbReference>
<feature type="domain" description="BPG-independent PGAM N-terminal" evidence="16">
    <location>
        <begin position="88"/>
        <end position="295"/>
    </location>
</feature>
<evidence type="ECO:0000256" key="5">
    <source>
        <dbReference type="ARBA" id="ARBA00022723"/>
    </source>
</evidence>
<organism evidence="17 18">
    <name type="scientific">Ferruginivarius sediminum</name>
    <dbReference type="NCBI Taxonomy" id="2661937"/>
    <lineage>
        <taxon>Bacteria</taxon>
        <taxon>Pseudomonadati</taxon>
        <taxon>Pseudomonadota</taxon>
        <taxon>Alphaproteobacteria</taxon>
        <taxon>Rhodospirillales</taxon>
        <taxon>Rhodospirillaceae</taxon>
        <taxon>Ferruginivarius</taxon>
    </lineage>
</organism>
<dbReference type="InterPro" id="IPR011258">
    <property type="entry name" value="BPG-indep_PGM_N"/>
</dbReference>
<proteinExistence type="inferred from homology"/>
<dbReference type="InterPro" id="IPR036646">
    <property type="entry name" value="PGAM_B_sf"/>
</dbReference>
<dbReference type="Gene3D" id="3.40.720.10">
    <property type="entry name" value="Alkaline Phosphatase, subunit A"/>
    <property type="match status" value="1"/>
</dbReference>
<accession>A0A369T704</accession>
<dbReference type="UniPathway" id="UPA00109">
    <property type="reaction ID" value="UER00186"/>
</dbReference>
<comment type="function">
    <text evidence="2 9">Catalyzes the interconversion of 2-phosphoglycerate and 3-phosphoglycerate.</text>
</comment>
<dbReference type="AlphaFoldDB" id="A0A369T704"/>
<keyword evidence="7 9" id="KW-0464">Manganese</keyword>
<dbReference type="EC" id="5.4.2.12" evidence="9 10"/>
<evidence type="ECO:0000256" key="13">
    <source>
        <dbReference type="PIRSR" id="PIRSR001492-3"/>
    </source>
</evidence>
<dbReference type="GO" id="GO:0030145">
    <property type="term" value="F:manganese ion binding"/>
    <property type="evidence" value="ECO:0007669"/>
    <property type="project" value="UniProtKB-UniRule"/>
</dbReference>